<dbReference type="EMBL" id="OZ035830">
    <property type="protein sequence ID" value="CAL1613099.1"/>
    <property type="molecule type" value="Genomic_DNA"/>
</dbReference>
<dbReference type="PANTHER" id="PTHR31751">
    <property type="entry name" value="SI:CH211-108C17.2-RELATED-RELATED"/>
    <property type="match status" value="1"/>
</dbReference>
<feature type="region of interest" description="Disordered" evidence="1">
    <location>
        <begin position="78"/>
        <end position="102"/>
    </location>
</feature>
<name>A0AAV2MJ15_KNICA</name>
<dbReference type="Proteomes" id="UP001497482">
    <property type="component" value="Chromosome 8"/>
</dbReference>
<keyword evidence="3" id="KW-1185">Reference proteome</keyword>
<dbReference type="AlphaFoldDB" id="A0AAV2MJ15"/>
<evidence type="ECO:0008006" key="4">
    <source>
        <dbReference type="Google" id="ProtNLM"/>
    </source>
</evidence>
<sequence>MICGAHFKQEDYVSSDRMAMEMGFKTSSQVKLVGGAVPSLHAACLSANGANVASPANQRRSTSAADKRWLSTILRDNNPAVSEAASGPHTAPDQEQEAHTSFDPLPHTVDRILQCNVTPSHQSSEDYNPLTSTPLKRILDDTDDQSSDFNQQCDSSWCIEDDEDIESEMSEMEDSEEAQQEEMTETPTCFEEAPGVIQRQEGTFIKIKQCCSLCGFERKWQNQPKMHRNMPACNLLLSGAIHFSGYAWRSEQVSVLEQLKEINGGLILSGDCRSDSPGHCAKYGTYTVIEERLNKVLDLQLVQLRDRNRQVAKWVREKLCPRGTKHFFDIWHVSKGLKKALDSATKERHCEELNLWKSAIINHLYWTAASTPDGNPDVMEAKWASLVNHVQDIHSHESLWFPVCAHPNLEGEARNKQWLEPGSMAAIKLESLATRNTFLKDIRQLSPQHQTFSLEAFHSLILHFAPKHTGFSYLGMHSRLLLAALHFNHNSSRKLHRTIAGEVSFAVRYPRFRKGDWVIRPIKESPSYDYAVALMVSLQQTYSRSPSMLKGKSAALASCAPQPLTASFQKVSKDEAVHQYLARHSRFNAR</sequence>
<organism evidence="2 3">
    <name type="scientific">Knipowitschia caucasica</name>
    <name type="common">Caucasian dwarf goby</name>
    <name type="synonym">Pomatoschistus caucasicus</name>
    <dbReference type="NCBI Taxonomy" id="637954"/>
    <lineage>
        <taxon>Eukaryota</taxon>
        <taxon>Metazoa</taxon>
        <taxon>Chordata</taxon>
        <taxon>Craniata</taxon>
        <taxon>Vertebrata</taxon>
        <taxon>Euteleostomi</taxon>
        <taxon>Actinopterygii</taxon>
        <taxon>Neopterygii</taxon>
        <taxon>Teleostei</taxon>
        <taxon>Neoteleostei</taxon>
        <taxon>Acanthomorphata</taxon>
        <taxon>Gobiaria</taxon>
        <taxon>Gobiiformes</taxon>
        <taxon>Gobioidei</taxon>
        <taxon>Gobiidae</taxon>
        <taxon>Gobiinae</taxon>
        <taxon>Knipowitschia</taxon>
    </lineage>
</organism>
<accession>A0AAV2MJ15</accession>
<dbReference type="PANTHER" id="PTHR31751:SF42">
    <property type="entry name" value="PROTEIN CBG10204"/>
    <property type="match status" value="1"/>
</dbReference>
<evidence type="ECO:0000256" key="1">
    <source>
        <dbReference type="SAM" id="MobiDB-lite"/>
    </source>
</evidence>
<evidence type="ECO:0000313" key="3">
    <source>
        <dbReference type="Proteomes" id="UP001497482"/>
    </source>
</evidence>
<proteinExistence type="predicted"/>
<reference evidence="2 3" key="1">
    <citation type="submission" date="2024-04" db="EMBL/GenBank/DDBJ databases">
        <authorList>
            <person name="Waldvogel A.-M."/>
            <person name="Schoenle A."/>
        </authorList>
    </citation>
    <scope>NUCLEOTIDE SEQUENCE [LARGE SCALE GENOMIC DNA]</scope>
</reference>
<evidence type="ECO:0000313" key="2">
    <source>
        <dbReference type="EMBL" id="CAL1613099.1"/>
    </source>
</evidence>
<protein>
    <recommendedName>
        <fullName evidence="4">Transposase</fullName>
    </recommendedName>
</protein>
<gene>
    <name evidence="2" type="ORF">KC01_LOCUS39362</name>
</gene>